<dbReference type="EMBL" id="MSIE01000046">
    <property type="protein sequence ID" value="OLF14995.1"/>
    <property type="molecule type" value="Genomic_DNA"/>
</dbReference>
<keyword evidence="2" id="KW-0805">Transcription regulation</keyword>
<dbReference type="PANTHER" id="PTHR30055">
    <property type="entry name" value="HTH-TYPE TRANSCRIPTIONAL REGULATOR RUTR"/>
    <property type="match status" value="1"/>
</dbReference>
<dbReference type="PANTHER" id="PTHR30055:SF151">
    <property type="entry name" value="TRANSCRIPTIONAL REGULATORY PROTEIN"/>
    <property type="match status" value="1"/>
</dbReference>
<dbReference type="PROSITE" id="PS50977">
    <property type="entry name" value="HTH_TETR_2"/>
    <property type="match status" value="1"/>
</dbReference>
<dbReference type="PRINTS" id="PR00400">
    <property type="entry name" value="TETREPRESSOR"/>
</dbReference>
<dbReference type="InterPro" id="IPR004111">
    <property type="entry name" value="Repressor_TetR_C"/>
</dbReference>
<evidence type="ECO:0000313" key="8">
    <source>
        <dbReference type="Proteomes" id="UP000185596"/>
    </source>
</evidence>
<dbReference type="InterPro" id="IPR050109">
    <property type="entry name" value="HTH-type_TetR-like_transc_reg"/>
</dbReference>
<reference evidence="7 8" key="1">
    <citation type="submission" date="2016-12" db="EMBL/GenBank/DDBJ databases">
        <title>The draft genome sequence of Actinophytocola sp. 11-183.</title>
        <authorList>
            <person name="Wang W."/>
            <person name="Yuan L."/>
        </authorList>
    </citation>
    <scope>NUCLEOTIDE SEQUENCE [LARGE SCALE GENOMIC DNA]</scope>
    <source>
        <strain evidence="7 8">11-183</strain>
    </source>
</reference>
<keyword evidence="8" id="KW-1185">Reference proteome</keyword>
<evidence type="ECO:0000256" key="5">
    <source>
        <dbReference type="PROSITE-ProRule" id="PRU00335"/>
    </source>
</evidence>
<dbReference type="RefSeq" id="WP_075128024.1">
    <property type="nucleotide sequence ID" value="NZ_MSIE01000046.1"/>
</dbReference>
<feature type="DNA-binding region" description="H-T-H motif" evidence="5">
    <location>
        <begin position="50"/>
        <end position="69"/>
    </location>
</feature>
<proteinExistence type="predicted"/>
<dbReference type="Pfam" id="PF00440">
    <property type="entry name" value="TetR_N"/>
    <property type="match status" value="1"/>
</dbReference>
<sequence>MGGGGAEDPDHDVELLWREEEQEPRTGLSTGRIVRAAIDLADEEGLDGLSMRKIADRLGFTTMSLYRHVPGRDQLVALMLDAAQGQAPPPRAARGDWRARLEACARRAWDLRRRHPWVAEVRGSRHLPGPNGVAAYEDMLSAVADTGLPAAQMIAAVNLVARFVHAEAQTLVETARQERRSGVSERDWWGARDELYQRLDRYPTLTALWEAGGYDAPEDSFEFGLARVLDGIDMLIAHQRDETRDETCPMCGKSVEQPPSGRPRVYCSRACQQRAYRRRQDG</sequence>
<dbReference type="InterPro" id="IPR036271">
    <property type="entry name" value="Tet_transcr_reg_TetR-rel_C_sf"/>
</dbReference>
<evidence type="ECO:0000259" key="6">
    <source>
        <dbReference type="PROSITE" id="PS50977"/>
    </source>
</evidence>
<comment type="caution">
    <text evidence="7">The sequence shown here is derived from an EMBL/GenBank/DDBJ whole genome shotgun (WGS) entry which is preliminary data.</text>
</comment>
<keyword evidence="1" id="KW-0678">Repressor</keyword>
<evidence type="ECO:0000256" key="1">
    <source>
        <dbReference type="ARBA" id="ARBA00022491"/>
    </source>
</evidence>
<dbReference type="Proteomes" id="UP000185596">
    <property type="component" value="Unassembled WGS sequence"/>
</dbReference>
<accession>A0A1Q8CKW8</accession>
<dbReference type="AlphaFoldDB" id="A0A1Q8CKW8"/>
<dbReference type="Pfam" id="PF02909">
    <property type="entry name" value="TetR_C_1"/>
    <property type="match status" value="1"/>
</dbReference>
<dbReference type="GO" id="GO:0003700">
    <property type="term" value="F:DNA-binding transcription factor activity"/>
    <property type="evidence" value="ECO:0007669"/>
    <property type="project" value="TreeGrafter"/>
</dbReference>
<dbReference type="GO" id="GO:0000976">
    <property type="term" value="F:transcription cis-regulatory region binding"/>
    <property type="evidence" value="ECO:0007669"/>
    <property type="project" value="TreeGrafter"/>
</dbReference>
<dbReference type="GO" id="GO:0046677">
    <property type="term" value="P:response to antibiotic"/>
    <property type="evidence" value="ECO:0007669"/>
    <property type="project" value="InterPro"/>
</dbReference>
<dbReference type="GO" id="GO:0045892">
    <property type="term" value="P:negative regulation of DNA-templated transcription"/>
    <property type="evidence" value="ECO:0007669"/>
    <property type="project" value="InterPro"/>
</dbReference>
<evidence type="ECO:0000256" key="3">
    <source>
        <dbReference type="ARBA" id="ARBA00023125"/>
    </source>
</evidence>
<dbReference type="InterPro" id="IPR009057">
    <property type="entry name" value="Homeodomain-like_sf"/>
</dbReference>
<dbReference type="SUPFAM" id="SSF46689">
    <property type="entry name" value="Homeodomain-like"/>
    <property type="match status" value="1"/>
</dbReference>
<organism evidence="7 8">
    <name type="scientific">Actinophytocola xanthii</name>
    <dbReference type="NCBI Taxonomy" id="1912961"/>
    <lineage>
        <taxon>Bacteria</taxon>
        <taxon>Bacillati</taxon>
        <taxon>Actinomycetota</taxon>
        <taxon>Actinomycetes</taxon>
        <taxon>Pseudonocardiales</taxon>
        <taxon>Pseudonocardiaceae</taxon>
    </lineage>
</organism>
<dbReference type="InterPro" id="IPR003012">
    <property type="entry name" value="Tet_transcr_reg_TetR"/>
</dbReference>
<dbReference type="InterPro" id="IPR001647">
    <property type="entry name" value="HTH_TetR"/>
</dbReference>
<evidence type="ECO:0000313" key="7">
    <source>
        <dbReference type="EMBL" id="OLF14995.1"/>
    </source>
</evidence>
<protein>
    <submittedName>
        <fullName evidence="7">TetR family transcriptional regulator</fullName>
    </submittedName>
</protein>
<dbReference type="OrthoDB" id="2570341at2"/>
<gene>
    <name evidence="7" type="ORF">BU204_24135</name>
</gene>
<dbReference type="SUPFAM" id="SSF48498">
    <property type="entry name" value="Tetracyclin repressor-like, C-terminal domain"/>
    <property type="match status" value="1"/>
</dbReference>
<dbReference type="STRING" id="1912961.BU204_24135"/>
<name>A0A1Q8CKW8_9PSEU</name>
<evidence type="ECO:0000256" key="2">
    <source>
        <dbReference type="ARBA" id="ARBA00023015"/>
    </source>
</evidence>
<dbReference type="Gene3D" id="1.10.357.10">
    <property type="entry name" value="Tetracycline Repressor, domain 2"/>
    <property type="match status" value="1"/>
</dbReference>
<dbReference type="Gene3D" id="1.10.10.60">
    <property type="entry name" value="Homeodomain-like"/>
    <property type="match status" value="1"/>
</dbReference>
<keyword evidence="3 5" id="KW-0238">DNA-binding</keyword>
<evidence type="ECO:0000256" key="4">
    <source>
        <dbReference type="ARBA" id="ARBA00023163"/>
    </source>
</evidence>
<feature type="domain" description="HTH tetR-type" evidence="6">
    <location>
        <begin position="27"/>
        <end position="87"/>
    </location>
</feature>
<keyword evidence="4" id="KW-0804">Transcription</keyword>